<dbReference type="AlphaFoldDB" id="A0A914D8L0"/>
<feature type="domain" description="T-SNARE coiled-coil homology" evidence="4">
    <location>
        <begin position="70"/>
        <end position="124"/>
    </location>
</feature>
<dbReference type="WBParaSite" id="ACRNAN_scaffold2088.g18868.t1">
    <property type="protein sequence ID" value="ACRNAN_scaffold2088.g18868.t1"/>
    <property type="gene ID" value="ACRNAN_scaffold2088.g18868"/>
</dbReference>
<dbReference type="GO" id="GO:0000149">
    <property type="term" value="F:SNARE binding"/>
    <property type="evidence" value="ECO:0007669"/>
    <property type="project" value="TreeGrafter"/>
</dbReference>
<dbReference type="SMART" id="SM00397">
    <property type="entry name" value="t_SNARE"/>
    <property type="match status" value="1"/>
</dbReference>
<dbReference type="GO" id="GO:0031201">
    <property type="term" value="C:SNARE complex"/>
    <property type="evidence" value="ECO:0007669"/>
    <property type="project" value="TreeGrafter"/>
</dbReference>
<keyword evidence="3" id="KW-0812">Transmembrane</keyword>
<dbReference type="PANTHER" id="PTHR19957:SF307">
    <property type="entry name" value="PROTEIN SSO1-RELATED"/>
    <property type="match status" value="1"/>
</dbReference>
<evidence type="ECO:0000313" key="6">
    <source>
        <dbReference type="WBParaSite" id="ACRNAN_scaffold2088.g18868.t1"/>
    </source>
</evidence>
<dbReference type="Proteomes" id="UP000887540">
    <property type="component" value="Unplaced"/>
</dbReference>
<comment type="subcellular location">
    <subcellularLocation>
        <location evidence="1">Membrane</location>
        <topology evidence="1">Single-pass type IV membrane protein</topology>
    </subcellularLocation>
</comment>
<dbReference type="GO" id="GO:0006887">
    <property type="term" value="P:exocytosis"/>
    <property type="evidence" value="ECO:0007669"/>
    <property type="project" value="TreeGrafter"/>
</dbReference>
<dbReference type="GO" id="GO:0012505">
    <property type="term" value="C:endomembrane system"/>
    <property type="evidence" value="ECO:0007669"/>
    <property type="project" value="TreeGrafter"/>
</dbReference>
<evidence type="ECO:0000313" key="5">
    <source>
        <dbReference type="Proteomes" id="UP000887540"/>
    </source>
</evidence>
<keyword evidence="3" id="KW-0472">Membrane</keyword>
<keyword evidence="5" id="KW-1185">Reference proteome</keyword>
<evidence type="ECO:0000256" key="3">
    <source>
        <dbReference type="SAM" id="Phobius"/>
    </source>
</evidence>
<dbReference type="GO" id="GO:0048278">
    <property type="term" value="P:vesicle docking"/>
    <property type="evidence" value="ECO:0007669"/>
    <property type="project" value="TreeGrafter"/>
</dbReference>
<evidence type="ECO:0000259" key="4">
    <source>
        <dbReference type="PROSITE" id="PS50192"/>
    </source>
</evidence>
<dbReference type="Gene3D" id="1.20.5.110">
    <property type="match status" value="1"/>
</dbReference>
<organism evidence="5 6">
    <name type="scientific">Acrobeloides nanus</name>
    <dbReference type="NCBI Taxonomy" id="290746"/>
    <lineage>
        <taxon>Eukaryota</taxon>
        <taxon>Metazoa</taxon>
        <taxon>Ecdysozoa</taxon>
        <taxon>Nematoda</taxon>
        <taxon>Chromadorea</taxon>
        <taxon>Rhabditida</taxon>
        <taxon>Tylenchina</taxon>
        <taxon>Cephalobomorpha</taxon>
        <taxon>Cephaloboidea</taxon>
        <taxon>Cephalobidae</taxon>
        <taxon>Acrobeloides</taxon>
    </lineage>
</organism>
<dbReference type="InterPro" id="IPR000727">
    <property type="entry name" value="T_SNARE_dom"/>
</dbReference>
<dbReference type="InterPro" id="IPR045242">
    <property type="entry name" value="Syntaxin"/>
</dbReference>
<name>A0A914D8L0_9BILA</name>
<keyword evidence="3" id="KW-1133">Transmembrane helix</keyword>
<comment type="similarity">
    <text evidence="2">Belongs to the syntaxin family.</text>
</comment>
<reference evidence="6" key="1">
    <citation type="submission" date="2022-11" db="UniProtKB">
        <authorList>
            <consortium name="WormBaseParasite"/>
        </authorList>
    </citation>
    <scope>IDENTIFICATION</scope>
</reference>
<protein>
    <submittedName>
        <fullName evidence="6">t-SNARE coiled-coil homology domain-containing protein</fullName>
    </submittedName>
</protein>
<feature type="transmembrane region" description="Helical" evidence="3">
    <location>
        <begin position="136"/>
        <end position="156"/>
    </location>
</feature>
<dbReference type="SUPFAM" id="SSF47661">
    <property type="entry name" value="t-snare proteins"/>
    <property type="match status" value="1"/>
</dbReference>
<dbReference type="GO" id="GO:0005886">
    <property type="term" value="C:plasma membrane"/>
    <property type="evidence" value="ECO:0007669"/>
    <property type="project" value="TreeGrafter"/>
</dbReference>
<sequence>MAKMGEYLKDMREIHDTILKSPFTDPTGVEMDDDAIEKAIENGSIYDTTSILTTEPDKKAMFEDVKSLLEDISNRLASIREFSEIVRDMSLLVESQGEILDNIEANINSPTNYVNRPFQNVVGPKKARNRNIKFKIFAAICSIILIIILFFVVKIFHLI</sequence>
<dbReference type="GO" id="GO:0006906">
    <property type="term" value="P:vesicle fusion"/>
    <property type="evidence" value="ECO:0007669"/>
    <property type="project" value="TreeGrafter"/>
</dbReference>
<dbReference type="GO" id="GO:0006886">
    <property type="term" value="P:intracellular protein transport"/>
    <property type="evidence" value="ECO:0007669"/>
    <property type="project" value="TreeGrafter"/>
</dbReference>
<dbReference type="GO" id="GO:0005484">
    <property type="term" value="F:SNAP receptor activity"/>
    <property type="evidence" value="ECO:0007669"/>
    <property type="project" value="TreeGrafter"/>
</dbReference>
<accession>A0A914D8L0</accession>
<evidence type="ECO:0000256" key="2">
    <source>
        <dbReference type="ARBA" id="ARBA00009063"/>
    </source>
</evidence>
<evidence type="ECO:0000256" key="1">
    <source>
        <dbReference type="ARBA" id="ARBA00004211"/>
    </source>
</evidence>
<dbReference type="PANTHER" id="PTHR19957">
    <property type="entry name" value="SYNTAXIN"/>
    <property type="match status" value="1"/>
</dbReference>
<dbReference type="InterPro" id="IPR010989">
    <property type="entry name" value="SNARE"/>
</dbReference>
<proteinExistence type="inferred from homology"/>
<dbReference type="PROSITE" id="PS50192">
    <property type="entry name" value="T_SNARE"/>
    <property type="match status" value="1"/>
</dbReference>